<keyword evidence="5" id="KW-0808">Transferase</keyword>
<feature type="chain" id="PRO_5018749958" evidence="3">
    <location>
        <begin position="24"/>
        <end position="640"/>
    </location>
</feature>
<dbReference type="Proteomes" id="UP000283530">
    <property type="component" value="Unassembled WGS sequence"/>
</dbReference>
<proteinExistence type="predicted"/>
<dbReference type="PANTHER" id="PTHR45631:SF202">
    <property type="entry name" value="SENESCENCE-INDUCED RECEPTOR-LIKE SERINE_THREONINE-PROTEIN KINASE"/>
    <property type="match status" value="1"/>
</dbReference>
<comment type="subcellular location">
    <subcellularLocation>
        <location evidence="1">Membrane</location>
        <topology evidence="1">Single-pass membrane protein</topology>
    </subcellularLocation>
</comment>
<accession>A0A3S3MZV0</accession>
<dbReference type="Gene3D" id="3.80.10.10">
    <property type="entry name" value="Ribonuclease Inhibitor"/>
    <property type="match status" value="1"/>
</dbReference>
<reference evidence="5 6" key="1">
    <citation type="journal article" date="2019" name="Nat. Plants">
        <title>Stout camphor tree genome fills gaps in understanding of flowering plant genome evolution.</title>
        <authorList>
            <person name="Chaw S.M."/>
            <person name="Liu Y.C."/>
            <person name="Wu Y.W."/>
            <person name="Wang H.Y."/>
            <person name="Lin C.I."/>
            <person name="Wu C.S."/>
            <person name="Ke H.M."/>
            <person name="Chang L.Y."/>
            <person name="Hsu C.Y."/>
            <person name="Yang H.T."/>
            <person name="Sudianto E."/>
            <person name="Hsu M.H."/>
            <person name="Wu K.P."/>
            <person name="Wang L.N."/>
            <person name="Leebens-Mack J.H."/>
            <person name="Tsai I.J."/>
        </authorList>
    </citation>
    <scope>NUCLEOTIDE SEQUENCE [LARGE SCALE GENOMIC DNA]</scope>
    <source>
        <strain evidence="6">cv. Chaw 1501</strain>
        <tissue evidence="5">Young leaves</tissue>
    </source>
</reference>
<dbReference type="InterPro" id="IPR001611">
    <property type="entry name" value="Leu-rich_rpt"/>
</dbReference>
<dbReference type="PANTHER" id="PTHR45631">
    <property type="entry name" value="OS07G0107800 PROTEIN-RELATED"/>
    <property type="match status" value="1"/>
</dbReference>
<keyword evidence="5" id="KW-0418">Kinase</keyword>
<evidence type="ECO:0000256" key="2">
    <source>
        <dbReference type="SAM" id="MobiDB-lite"/>
    </source>
</evidence>
<evidence type="ECO:0000256" key="1">
    <source>
        <dbReference type="ARBA" id="ARBA00004167"/>
    </source>
</evidence>
<evidence type="ECO:0000259" key="4">
    <source>
        <dbReference type="Pfam" id="PF12819"/>
    </source>
</evidence>
<dbReference type="OrthoDB" id="2017114at2759"/>
<feature type="compositionally biased region" description="Polar residues" evidence="2">
    <location>
        <begin position="467"/>
        <end position="483"/>
    </location>
</feature>
<name>A0A3S3MZV0_9MAGN</name>
<dbReference type="GO" id="GO:0016301">
    <property type="term" value="F:kinase activity"/>
    <property type="evidence" value="ECO:0007669"/>
    <property type="project" value="UniProtKB-KW"/>
</dbReference>
<evidence type="ECO:0000256" key="3">
    <source>
        <dbReference type="SAM" id="SignalP"/>
    </source>
</evidence>
<feature type="domain" description="Malectin-like" evidence="4">
    <location>
        <begin position="30"/>
        <end position="358"/>
    </location>
</feature>
<dbReference type="Pfam" id="PF12819">
    <property type="entry name" value="Malectin_like"/>
    <property type="match status" value="1"/>
</dbReference>
<dbReference type="PROSITE" id="PS51450">
    <property type="entry name" value="LRR"/>
    <property type="match status" value="1"/>
</dbReference>
<feature type="signal peptide" evidence="3">
    <location>
        <begin position="1"/>
        <end position="23"/>
    </location>
</feature>
<keyword evidence="3" id="KW-0732">Signal</keyword>
<dbReference type="Pfam" id="PF00560">
    <property type="entry name" value="LRR_1"/>
    <property type="match status" value="1"/>
</dbReference>
<dbReference type="InterPro" id="IPR032675">
    <property type="entry name" value="LRR_dom_sf"/>
</dbReference>
<dbReference type="InterPro" id="IPR024788">
    <property type="entry name" value="Malectin-like_Carb-bd_dom"/>
</dbReference>
<dbReference type="AlphaFoldDB" id="A0A3S3MZV0"/>
<keyword evidence="6" id="KW-1185">Reference proteome</keyword>
<feature type="region of interest" description="Disordered" evidence="2">
    <location>
        <begin position="463"/>
        <end position="483"/>
    </location>
</feature>
<comment type="caution">
    <text evidence="5">The sequence shown here is derived from an EMBL/GenBank/DDBJ whole genome shotgun (WGS) entry which is preliminary data.</text>
</comment>
<protein>
    <submittedName>
        <fullName evidence="5">Putative LRR receptor-like serine/threonine-protein kinase</fullName>
    </submittedName>
</protein>
<dbReference type="SUPFAM" id="SSF52058">
    <property type="entry name" value="L domain-like"/>
    <property type="match status" value="1"/>
</dbReference>
<dbReference type="STRING" id="337451.A0A3S3MZV0"/>
<dbReference type="EMBL" id="QPKB01000002">
    <property type="protein sequence ID" value="RWR78143.1"/>
    <property type="molecule type" value="Genomic_DNA"/>
</dbReference>
<evidence type="ECO:0000313" key="6">
    <source>
        <dbReference type="Proteomes" id="UP000283530"/>
    </source>
</evidence>
<sequence length="640" mass="71262">MELAWFAILVSTLALAGAVLVHGQPGFLSIDCGIAEDSYTDDNTKIFYTSDAKFIDTGTNRNISKDYISVEHLPRQYQNLRSFPEGPRNCYTLKTVIKSNRYLLRASFMYGNYDGLNKAPQFDVYVGVNSWDVHLPSTAGETARNEIIVYTTMDYISVCLANTGNGIPFISRLELRRLNNSTYEAANVFQSVRLYGRYHFRSDSSGPLFRFPDDVYDRIWYPWGENPWISINTSSPINLREDLGYQPPLPVMNTAVMPSNVSDNLSFYFPTADFVDPRLQYHLFMHFAELRQLRSNESREFNFSIDGEYVYGPFSPSNLSVTTIFTPSPLSGQNYHEIDLCKTTSSTLPPILNAVEIFILEPFSTTPTETKDATWTLCGDIYLIPRLSSHLSSVSTISLRSAPELGIRARQNTLLRNSAAPARLPSFRLGYRTSPISRFAASVKAPARMPQARLQNQPHLELRGLGESTSPNASGSVNGTSHLSARSETCSSAQYQLVRDLQLCSVSARQRPAALLSLSSAQYISARDVSNNSLTGPVPDFLTELSSLKILNLSNNQFTGSIPTILLEKSKDGSLLLSFDNNTNLVNNINQTTAGSCKKRRHPALSTQIHLSGCYVPDIAWGFMCGIAWFGQVVWNKSSC</sequence>
<organism evidence="5 6">
    <name type="scientific">Cinnamomum micranthum f. kanehirae</name>
    <dbReference type="NCBI Taxonomy" id="337451"/>
    <lineage>
        <taxon>Eukaryota</taxon>
        <taxon>Viridiplantae</taxon>
        <taxon>Streptophyta</taxon>
        <taxon>Embryophyta</taxon>
        <taxon>Tracheophyta</taxon>
        <taxon>Spermatophyta</taxon>
        <taxon>Magnoliopsida</taxon>
        <taxon>Magnoliidae</taxon>
        <taxon>Laurales</taxon>
        <taxon>Lauraceae</taxon>
        <taxon>Cinnamomum</taxon>
    </lineage>
</organism>
<evidence type="ECO:0000313" key="5">
    <source>
        <dbReference type="EMBL" id="RWR78143.1"/>
    </source>
</evidence>
<gene>
    <name evidence="5" type="ORF">CKAN_00665500</name>
</gene>
<dbReference type="GO" id="GO:0016020">
    <property type="term" value="C:membrane"/>
    <property type="evidence" value="ECO:0007669"/>
    <property type="project" value="UniProtKB-SubCell"/>
</dbReference>
<keyword evidence="5" id="KW-0675">Receptor</keyword>